<evidence type="ECO:0000259" key="5">
    <source>
        <dbReference type="PROSITE" id="PS51518"/>
    </source>
</evidence>
<sequence>MSSSTSAPIPMGLSRFRRKEDSETNLEYILDTISGFPLPLKRHLDHIHDITGITEEARKNLRVKENNFLDNARERVREFPWVDGTSTSELMGVVGQEEELESIREDHSHVISLATERFQTSERACQDVDEQVARIDAMLRSFEARLRDEGVFSQMGAQPGDQVAIQLEPGKTEWVLGKVTGFNPETSIYKIQDEDVDSGSKNYTLPHSQVMQLGLNSQFNKGDNVMAVYPETTSFYAATVVTMRKVASGSMVYVLFQDDKDEMGVTHEKPIPANLVLKF</sequence>
<dbReference type="InterPro" id="IPR037802">
    <property type="entry name" value="SGF29"/>
</dbReference>
<evidence type="ECO:0000256" key="3">
    <source>
        <dbReference type="ARBA" id="ARBA00023163"/>
    </source>
</evidence>
<proteinExistence type="predicted"/>
<keyword evidence="3" id="KW-0804">Transcription</keyword>
<evidence type="ECO:0000313" key="6">
    <source>
        <dbReference type="EMBL" id="GMI10505.1"/>
    </source>
</evidence>
<feature type="domain" description="SGF29 C-terminal" evidence="5">
    <location>
        <begin position="153"/>
        <end position="279"/>
    </location>
</feature>
<dbReference type="GO" id="GO:0005634">
    <property type="term" value="C:nucleus"/>
    <property type="evidence" value="ECO:0007669"/>
    <property type="project" value="UniProtKB-SubCell"/>
</dbReference>
<dbReference type="Gene3D" id="2.30.30.140">
    <property type="match status" value="2"/>
</dbReference>
<organism evidence="6 7">
    <name type="scientific">Triparma retinervis</name>
    <dbReference type="NCBI Taxonomy" id="2557542"/>
    <lineage>
        <taxon>Eukaryota</taxon>
        <taxon>Sar</taxon>
        <taxon>Stramenopiles</taxon>
        <taxon>Ochrophyta</taxon>
        <taxon>Bolidophyceae</taxon>
        <taxon>Parmales</taxon>
        <taxon>Triparmaceae</taxon>
        <taxon>Triparma</taxon>
    </lineage>
</organism>
<dbReference type="InterPro" id="IPR024610">
    <property type="entry name" value="ING_N_histone-binding"/>
</dbReference>
<dbReference type="PANTHER" id="PTHR21539:SF0">
    <property type="entry name" value="SAGA-ASSOCIATED FACTOR 29"/>
    <property type="match status" value="1"/>
</dbReference>
<dbReference type="CDD" id="cd20394">
    <property type="entry name" value="Tudor_SGF29_rpt2"/>
    <property type="match status" value="1"/>
</dbReference>
<evidence type="ECO:0000256" key="1">
    <source>
        <dbReference type="ARBA" id="ARBA00004123"/>
    </source>
</evidence>
<comment type="caution">
    <text evidence="6">The sequence shown here is derived from an EMBL/GenBank/DDBJ whole genome shotgun (WGS) entry which is preliminary data.</text>
</comment>
<protein>
    <recommendedName>
        <fullName evidence="5">SGF29 C-terminal domain-containing protein</fullName>
    </recommendedName>
</protein>
<evidence type="ECO:0000256" key="2">
    <source>
        <dbReference type="ARBA" id="ARBA00023015"/>
    </source>
</evidence>
<reference evidence="6" key="1">
    <citation type="submission" date="2022-07" db="EMBL/GenBank/DDBJ databases">
        <title>Genome analysis of Parmales, a sister group of diatoms, reveals the evolutionary specialization of diatoms from phago-mixotrophs to photoautotrophs.</title>
        <authorList>
            <person name="Ban H."/>
            <person name="Sato S."/>
            <person name="Yoshikawa S."/>
            <person name="Kazumasa Y."/>
            <person name="Nakamura Y."/>
            <person name="Ichinomiya M."/>
            <person name="Saitoh K."/>
            <person name="Sato N."/>
            <person name="Blanc-Mathieu R."/>
            <person name="Endo H."/>
            <person name="Kuwata A."/>
            <person name="Ogata H."/>
        </authorList>
    </citation>
    <scope>NUCLEOTIDE SEQUENCE</scope>
</reference>
<dbReference type="InterPro" id="IPR047287">
    <property type="entry name" value="Tudor_SGF29_rpt2"/>
</dbReference>
<evidence type="ECO:0000256" key="4">
    <source>
        <dbReference type="ARBA" id="ARBA00023242"/>
    </source>
</evidence>
<dbReference type="Pfam" id="PF12998">
    <property type="entry name" value="ING"/>
    <property type="match status" value="1"/>
</dbReference>
<dbReference type="AlphaFoldDB" id="A0A9W7KT83"/>
<dbReference type="GO" id="GO:0000124">
    <property type="term" value="C:SAGA complex"/>
    <property type="evidence" value="ECO:0007669"/>
    <property type="project" value="InterPro"/>
</dbReference>
<dbReference type="Gene3D" id="6.10.140.1740">
    <property type="match status" value="1"/>
</dbReference>
<accession>A0A9W7KT83</accession>
<dbReference type="EMBL" id="BRXZ01000377">
    <property type="protein sequence ID" value="GMI10505.1"/>
    <property type="molecule type" value="Genomic_DNA"/>
</dbReference>
<dbReference type="PROSITE" id="PS51518">
    <property type="entry name" value="SGF29_C"/>
    <property type="match status" value="1"/>
</dbReference>
<keyword evidence="7" id="KW-1185">Reference proteome</keyword>
<dbReference type="InterPro" id="IPR047288">
    <property type="entry name" value="Tudor_SGF29_rpt1"/>
</dbReference>
<dbReference type="Pfam" id="PF07039">
    <property type="entry name" value="SGF29_Tudor"/>
    <property type="match status" value="1"/>
</dbReference>
<gene>
    <name evidence="6" type="ORF">TrRE_jg5186</name>
</gene>
<keyword evidence="2" id="KW-0805">Transcription regulation</keyword>
<dbReference type="CDD" id="cd20393">
    <property type="entry name" value="Tudor_SGF29_rpt1"/>
    <property type="match status" value="1"/>
</dbReference>
<comment type="subcellular location">
    <subcellularLocation>
        <location evidence="1">Nucleus</location>
    </subcellularLocation>
</comment>
<dbReference type="OrthoDB" id="5411773at2759"/>
<dbReference type="PANTHER" id="PTHR21539">
    <property type="entry name" value="SAGA-ASSOCIATED FACTOR 29"/>
    <property type="match status" value="1"/>
</dbReference>
<keyword evidence="4" id="KW-0539">Nucleus</keyword>
<dbReference type="Proteomes" id="UP001165082">
    <property type="component" value="Unassembled WGS sequence"/>
</dbReference>
<name>A0A9W7KT83_9STRA</name>
<dbReference type="InterPro" id="IPR010750">
    <property type="entry name" value="SGF29_tudor-like_dom"/>
</dbReference>
<evidence type="ECO:0000313" key="7">
    <source>
        <dbReference type="Proteomes" id="UP001165082"/>
    </source>
</evidence>